<dbReference type="InterPro" id="IPR020846">
    <property type="entry name" value="MFS_dom"/>
</dbReference>
<dbReference type="SUPFAM" id="SSF103473">
    <property type="entry name" value="MFS general substrate transporter"/>
    <property type="match status" value="1"/>
</dbReference>
<evidence type="ECO:0000256" key="1">
    <source>
        <dbReference type="ARBA" id="ARBA00004651"/>
    </source>
</evidence>
<evidence type="ECO:0000256" key="2">
    <source>
        <dbReference type="ARBA" id="ARBA00022448"/>
    </source>
</evidence>
<evidence type="ECO:0000256" key="5">
    <source>
        <dbReference type="ARBA" id="ARBA00022989"/>
    </source>
</evidence>
<dbReference type="Proteomes" id="UP000721415">
    <property type="component" value="Unassembled WGS sequence"/>
</dbReference>
<feature type="transmembrane region" description="Helical" evidence="7">
    <location>
        <begin position="73"/>
        <end position="90"/>
    </location>
</feature>
<dbReference type="EMBL" id="JACBXQ010000005">
    <property type="protein sequence ID" value="MBG9987001.1"/>
    <property type="molecule type" value="Genomic_DNA"/>
</dbReference>
<dbReference type="Gene3D" id="1.20.1250.20">
    <property type="entry name" value="MFS general substrate transporter like domains"/>
    <property type="match status" value="1"/>
</dbReference>
<dbReference type="PANTHER" id="PTHR43266">
    <property type="entry name" value="MACROLIDE-EFFLUX PROTEIN"/>
    <property type="match status" value="1"/>
</dbReference>
<feature type="transmembrane region" description="Helical" evidence="7">
    <location>
        <begin position="96"/>
        <end position="121"/>
    </location>
</feature>
<feature type="transmembrane region" description="Helical" evidence="7">
    <location>
        <begin position="314"/>
        <end position="337"/>
    </location>
</feature>
<sequence>MKNISTLLLVASQFFSVIGSSLGQFLILLYILDHSHSATSFGTSMAVISLGRLLALPFGGVLADRFNQKKSMLLLDTCYLFLTIVLIFFMDISTHYGGLFLIIFVLGMLSAFETPVVQAVLPKLAQGDSLIKVNSMISAIGHLGIILAPVMGGSFYGVFTMKINLFICCTLFVFALSCEALLKIESENVKQQQSSVIQMDRNDLKEAANYLSAKKIILQVTLCATVLNLLIGSMIQTLIPYIARVYLGVGNIEYSILNINFGLGSLLGAIIYGAWSKKLARKNLWFLLFLSGICMMVVSYALMQRLSPTNSFWIMNGAISLTLIMFSMISVHLMSYVQVKSQPELIGRVMSFVFFLSMLMTPVGQSLYGWLAETINAQSLYILVLIVGIITILLSILIKPLMKKIRMSV</sequence>
<feature type="transmembrane region" description="Helical" evidence="7">
    <location>
        <begin position="284"/>
        <end position="302"/>
    </location>
</feature>
<dbReference type="PROSITE" id="PS50850">
    <property type="entry name" value="MFS"/>
    <property type="match status" value="1"/>
</dbReference>
<keyword evidence="6 7" id="KW-0472">Membrane</keyword>
<keyword evidence="4 7" id="KW-0812">Transmembrane</keyword>
<evidence type="ECO:0000256" key="3">
    <source>
        <dbReference type="ARBA" id="ARBA00022475"/>
    </source>
</evidence>
<keyword evidence="2" id="KW-0813">Transport</keyword>
<feature type="transmembrane region" description="Helical" evidence="7">
    <location>
        <begin position="216"/>
        <end position="243"/>
    </location>
</feature>
<evidence type="ECO:0000256" key="4">
    <source>
        <dbReference type="ARBA" id="ARBA00022692"/>
    </source>
</evidence>
<keyword evidence="10" id="KW-1185">Reference proteome</keyword>
<keyword evidence="3" id="KW-1003">Cell membrane</keyword>
<comment type="caution">
    <text evidence="9">The sequence shown here is derived from an EMBL/GenBank/DDBJ whole genome shotgun (WGS) entry which is preliminary data.</text>
</comment>
<feature type="domain" description="Major facilitator superfamily (MFS) profile" evidence="8">
    <location>
        <begin position="1"/>
        <end position="403"/>
    </location>
</feature>
<accession>A0ABS0LUF4</accession>
<feature type="transmembrane region" description="Helical" evidence="7">
    <location>
        <begin position="349"/>
        <end position="368"/>
    </location>
</feature>
<dbReference type="RefSeq" id="WP_197115914.1">
    <property type="nucleotide sequence ID" value="NZ_JACBXQ010000005.1"/>
</dbReference>
<comment type="subcellular location">
    <subcellularLocation>
        <location evidence="1">Cell membrane</location>
        <topology evidence="1">Multi-pass membrane protein</topology>
    </subcellularLocation>
</comment>
<evidence type="ECO:0000313" key="9">
    <source>
        <dbReference type="EMBL" id="MBG9987001.1"/>
    </source>
</evidence>
<reference evidence="9 10" key="1">
    <citation type="submission" date="2020-07" db="EMBL/GenBank/DDBJ databases">
        <title>Facklamia lactis sp. nov., isolated from raw milk.</title>
        <authorList>
            <person name="Doll E.V."/>
            <person name="Huptas C."/>
            <person name="Staib L."/>
            <person name="Wenning M."/>
            <person name="Scherer S."/>
        </authorList>
    </citation>
    <scope>NUCLEOTIDE SEQUENCE [LARGE SCALE GENOMIC DNA]</scope>
    <source>
        <strain evidence="9 10">DSM 111018</strain>
    </source>
</reference>
<keyword evidence="5 7" id="KW-1133">Transmembrane helix</keyword>
<evidence type="ECO:0000256" key="6">
    <source>
        <dbReference type="ARBA" id="ARBA00023136"/>
    </source>
</evidence>
<protein>
    <submittedName>
        <fullName evidence="9">MFS transporter</fullName>
    </submittedName>
</protein>
<dbReference type="PANTHER" id="PTHR43266:SF2">
    <property type="entry name" value="MAJOR FACILITATOR SUPERFAMILY (MFS) PROFILE DOMAIN-CONTAINING PROTEIN"/>
    <property type="match status" value="1"/>
</dbReference>
<organism evidence="9 10">
    <name type="scientific">Facklamia lactis</name>
    <dbReference type="NCBI Taxonomy" id="2749967"/>
    <lineage>
        <taxon>Bacteria</taxon>
        <taxon>Bacillati</taxon>
        <taxon>Bacillota</taxon>
        <taxon>Bacilli</taxon>
        <taxon>Lactobacillales</taxon>
        <taxon>Aerococcaceae</taxon>
        <taxon>Facklamia</taxon>
    </lineage>
</organism>
<evidence type="ECO:0000259" key="8">
    <source>
        <dbReference type="PROSITE" id="PS50850"/>
    </source>
</evidence>
<proteinExistence type="predicted"/>
<evidence type="ECO:0000256" key="7">
    <source>
        <dbReference type="SAM" id="Phobius"/>
    </source>
</evidence>
<dbReference type="Pfam" id="PF07690">
    <property type="entry name" value="MFS_1"/>
    <property type="match status" value="1"/>
</dbReference>
<feature type="transmembrane region" description="Helical" evidence="7">
    <location>
        <begin position="133"/>
        <end position="157"/>
    </location>
</feature>
<feature type="transmembrane region" description="Helical" evidence="7">
    <location>
        <begin position="380"/>
        <end position="398"/>
    </location>
</feature>
<name>A0ABS0LUF4_9LACT</name>
<gene>
    <name evidence="9" type="ORF">HZY91_08885</name>
</gene>
<dbReference type="InterPro" id="IPR011701">
    <property type="entry name" value="MFS"/>
</dbReference>
<feature type="transmembrane region" description="Helical" evidence="7">
    <location>
        <begin position="255"/>
        <end position="275"/>
    </location>
</feature>
<feature type="transmembrane region" description="Helical" evidence="7">
    <location>
        <begin position="39"/>
        <end position="61"/>
    </location>
</feature>
<evidence type="ECO:0000313" key="10">
    <source>
        <dbReference type="Proteomes" id="UP000721415"/>
    </source>
</evidence>
<dbReference type="CDD" id="cd06173">
    <property type="entry name" value="MFS_MefA_like"/>
    <property type="match status" value="1"/>
</dbReference>
<dbReference type="InterPro" id="IPR036259">
    <property type="entry name" value="MFS_trans_sf"/>
</dbReference>